<reference evidence="1 2" key="1">
    <citation type="submission" date="2023-10" db="EMBL/GenBank/DDBJ databases">
        <title>Characteristics and mechanism of a salt-tolerant marine origin heterotrophic nitrifying- aerobic denitrifying bacteria Marinobacter xestospongiae HN1.</title>
        <authorList>
            <person name="Qi R."/>
        </authorList>
    </citation>
    <scope>NUCLEOTIDE SEQUENCE [LARGE SCALE GENOMIC DNA]</scope>
    <source>
        <strain evidence="1 2">HN1</strain>
    </source>
</reference>
<sequence>MQTVLDKDFFEWPEDNNETDSQIAISKIMEILTDRISSEITGASPHYFLIPHPIRNKEHLLDRLNSDNSPTPKTPHYELIEFGYKSRGCAFLFDRKEGLSHAIPIFFQHKPEGLIIGAMDAVSGRVSNIKTIRRNMENIMGLSHDDTANTNYVGLAFDCDRLIEIF</sequence>
<evidence type="ECO:0000313" key="1">
    <source>
        <dbReference type="EMBL" id="MDV2081114.1"/>
    </source>
</evidence>
<gene>
    <name evidence="1" type="ORF">RYS15_20680</name>
</gene>
<keyword evidence="2" id="KW-1185">Reference proteome</keyword>
<evidence type="ECO:0000313" key="2">
    <source>
        <dbReference type="Proteomes" id="UP001269819"/>
    </source>
</evidence>
<accession>A0ABU3W3M2</accession>
<dbReference type="Proteomes" id="UP001269819">
    <property type="component" value="Unassembled WGS sequence"/>
</dbReference>
<comment type="caution">
    <text evidence="1">The sequence shown here is derived from an EMBL/GenBank/DDBJ whole genome shotgun (WGS) entry which is preliminary data.</text>
</comment>
<dbReference type="EMBL" id="JAWIIJ010000026">
    <property type="protein sequence ID" value="MDV2081114.1"/>
    <property type="molecule type" value="Genomic_DNA"/>
</dbReference>
<proteinExistence type="predicted"/>
<dbReference type="RefSeq" id="WP_316975406.1">
    <property type="nucleotide sequence ID" value="NZ_JAWIIJ010000026.1"/>
</dbReference>
<protein>
    <submittedName>
        <fullName evidence="1">Uncharacterized protein</fullName>
    </submittedName>
</protein>
<name>A0ABU3W3M2_9GAMM</name>
<organism evidence="1 2">
    <name type="scientific">Marinobacter xestospongiae</name>
    <dbReference type="NCBI Taxonomy" id="994319"/>
    <lineage>
        <taxon>Bacteria</taxon>
        <taxon>Pseudomonadati</taxon>
        <taxon>Pseudomonadota</taxon>
        <taxon>Gammaproteobacteria</taxon>
        <taxon>Pseudomonadales</taxon>
        <taxon>Marinobacteraceae</taxon>
        <taxon>Marinobacter</taxon>
    </lineage>
</organism>